<proteinExistence type="inferred from homology"/>
<evidence type="ECO:0000256" key="6">
    <source>
        <dbReference type="ARBA" id="ARBA00023136"/>
    </source>
</evidence>
<dbReference type="GO" id="GO:0016020">
    <property type="term" value="C:membrane"/>
    <property type="evidence" value="ECO:0007669"/>
    <property type="project" value="UniProtKB-SubCell"/>
</dbReference>
<feature type="transmembrane region" description="Helical" evidence="8">
    <location>
        <begin position="181"/>
        <end position="203"/>
    </location>
</feature>
<dbReference type="InterPro" id="IPR020846">
    <property type="entry name" value="MFS_dom"/>
</dbReference>
<dbReference type="AlphaFoldDB" id="A0AAD7QRB6"/>
<evidence type="ECO:0000256" key="2">
    <source>
        <dbReference type="ARBA" id="ARBA00010992"/>
    </source>
</evidence>
<feature type="transmembrane region" description="Helical" evidence="8">
    <location>
        <begin position="404"/>
        <end position="426"/>
    </location>
</feature>
<feature type="transmembrane region" description="Helical" evidence="8">
    <location>
        <begin position="306"/>
        <end position="328"/>
    </location>
</feature>
<keyword evidence="4 8" id="KW-0812">Transmembrane</keyword>
<evidence type="ECO:0000256" key="5">
    <source>
        <dbReference type="ARBA" id="ARBA00022989"/>
    </source>
</evidence>
<dbReference type="InterPro" id="IPR005828">
    <property type="entry name" value="MFS_sugar_transport-like"/>
</dbReference>
<feature type="transmembrane region" description="Helical" evidence="8">
    <location>
        <begin position="438"/>
        <end position="458"/>
    </location>
</feature>
<accession>A0AAD7QRB6</accession>
<feature type="transmembrane region" description="Helical" evidence="8">
    <location>
        <begin position="9"/>
        <end position="29"/>
    </location>
</feature>
<evidence type="ECO:0000313" key="11">
    <source>
        <dbReference type="Proteomes" id="UP001217417"/>
    </source>
</evidence>
<evidence type="ECO:0000313" key="10">
    <source>
        <dbReference type="EMBL" id="KAJ8100122.1"/>
    </source>
</evidence>
<reference evidence="10" key="1">
    <citation type="submission" date="2023-03" db="EMBL/GenBank/DDBJ databases">
        <title>Near-Complete genome sequence of Lipomyces tetrasporous NRRL Y-64009, an oleaginous yeast capable of growing on lignocellulosic hydrolysates.</title>
        <authorList>
            <consortium name="Lawrence Berkeley National Laboratory"/>
            <person name="Jagtap S.S."/>
            <person name="Liu J.-J."/>
            <person name="Walukiewicz H.E."/>
            <person name="Pangilinan J."/>
            <person name="Lipzen A."/>
            <person name="Ahrendt S."/>
            <person name="Koriabine M."/>
            <person name="Cobaugh K."/>
            <person name="Salamov A."/>
            <person name="Yoshinaga Y."/>
            <person name="Ng V."/>
            <person name="Daum C."/>
            <person name="Grigoriev I.V."/>
            <person name="Slininger P.J."/>
            <person name="Dien B.S."/>
            <person name="Jin Y.-S."/>
            <person name="Rao C.V."/>
        </authorList>
    </citation>
    <scope>NUCLEOTIDE SEQUENCE</scope>
    <source>
        <strain evidence="10">NRRL Y-64009</strain>
    </source>
</reference>
<comment type="caution">
    <text evidence="10">The sequence shown here is derived from an EMBL/GenBank/DDBJ whole genome shotgun (WGS) entry which is preliminary data.</text>
</comment>
<feature type="domain" description="Major facilitator superfamily (MFS) profile" evidence="9">
    <location>
        <begin position="16"/>
        <end position="462"/>
    </location>
</feature>
<dbReference type="PRINTS" id="PR00171">
    <property type="entry name" value="SUGRTRNSPORT"/>
</dbReference>
<feature type="transmembrane region" description="Helical" evidence="8">
    <location>
        <begin position="272"/>
        <end position="294"/>
    </location>
</feature>
<dbReference type="RefSeq" id="XP_056043572.1">
    <property type="nucleotide sequence ID" value="XM_056186009.1"/>
</dbReference>
<dbReference type="InterPro" id="IPR003663">
    <property type="entry name" value="Sugar/inositol_transpt"/>
</dbReference>
<comment type="subcellular location">
    <subcellularLocation>
        <location evidence="1">Membrane</location>
        <topology evidence="1">Multi-pass membrane protein</topology>
    </subcellularLocation>
</comment>
<feature type="transmembrane region" description="Helical" evidence="8">
    <location>
        <begin position="335"/>
        <end position="359"/>
    </location>
</feature>
<dbReference type="GO" id="GO:0005351">
    <property type="term" value="F:carbohydrate:proton symporter activity"/>
    <property type="evidence" value="ECO:0007669"/>
    <property type="project" value="TreeGrafter"/>
</dbReference>
<dbReference type="PANTHER" id="PTHR48022:SF17">
    <property type="entry name" value="HEXOSE TRANSPORTER"/>
    <property type="match status" value="1"/>
</dbReference>
<dbReference type="InterPro" id="IPR036259">
    <property type="entry name" value="MFS_trans_sf"/>
</dbReference>
<organism evidence="10 11">
    <name type="scientific">Lipomyces tetrasporus</name>
    <dbReference type="NCBI Taxonomy" id="54092"/>
    <lineage>
        <taxon>Eukaryota</taxon>
        <taxon>Fungi</taxon>
        <taxon>Dikarya</taxon>
        <taxon>Ascomycota</taxon>
        <taxon>Saccharomycotina</taxon>
        <taxon>Lipomycetes</taxon>
        <taxon>Lipomycetales</taxon>
        <taxon>Lipomycetaceae</taxon>
        <taxon>Lipomyces</taxon>
    </lineage>
</organism>
<name>A0AAD7QRB6_9ASCO</name>
<evidence type="ECO:0000256" key="1">
    <source>
        <dbReference type="ARBA" id="ARBA00004141"/>
    </source>
</evidence>
<dbReference type="InterPro" id="IPR005829">
    <property type="entry name" value="Sugar_transporter_CS"/>
</dbReference>
<dbReference type="InterPro" id="IPR050360">
    <property type="entry name" value="MFS_Sugar_Transporters"/>
</dbReference>
<feature type="transmembrane region" description="Helical" evidence="8">
    <location>
        <begin position="371"/>
        <end position="392"/>
    </location>
</feature>
<keyword evidence="6 8" id="KW-0472">Membrane</keyword>
<dbReference type="EMBL" id="JARPMG010000006">
    <property type="protein sequence ID" value="KAJ8100122.1"/>
    <property type="molecule type" value="Genomic_DNA"/>
</dbReference>
<evidence type="ECO:0000256" key="4">
    <source>
        <dbReference type="ARBA" id="ARBA00022692"/>
    </source>
</evidence>
<evidence type="ECO:0000259" key="9">
    <source>
        <dbReference type="PROSITE" id="PS50850"/>
    </source>
</evidence>
<dbReference type="Pfam" id="PF00083">
    <property type="entry name" value="Sugar_tr"/>
    <property type="match status" value="1"/>
</dbReference>
<keyword evidence="11" id="KW-1185">Reference proteome</keyword>
<dbReference type="PROSITE" id="PS50850">
    <property type="entry name" value="MFS"/>
    <property type="match status" value="1"/>
</dbReference>
<gene>
    <name evidence="10" type="ORF">POJ06DRAFT_238853</name>
</gene>
<feature type="transmembrane region" description="Helical" evidence="8">
    <location>
        <begin position="65"/>
        <end position="85"/>
    </location>
</feature>
<evidence type="ECO:0000256" key="8">
    <source>
        <dbReference type="SAM" id="Phobius"/>
    </source>
</evidence>
<dbReference type="Gene3D" id="1.20.1250.20">
    <property type="entry name" value="MFS general substrate transporter like domains"/>
    <property type="match status" value="1"/>
</dbReference>
<dbReference type="SUPFAM" id="SSF103473">
    <property type="entry name" value="MFS general substrate transporter"/>
    <property type="match status" value="1"/>
</dbReference>
<evidence type="ECO:0000256" key="7">
    <source>
        <dbReference type="RuleBase" id="RU003346"/>
    </source>
</evidence>
<dbReference type="Proteomes" id="UP001217417">
    <property type="component" value="Unassembled WGS sequence"/>
</dbReference>
<feature type="transmembrane region" description="Helical" evidence="8">
    <location>
        <begin position="92"/>
        <end position="110"/>
    </location>
</feature>
<keyword evidence="5 8" id="KW-1133">Transmembrane helix</keyword>
<dbReference type="PANTHER" id="PTHR48022">
    <property type="entry name" value="PLASTIDIC GLUCOSE TRANSPORTER 4"/>
    <property type="match status" value="1"/>
</dbReference>
<dbReference type="GeneID" id="80881175"/>
<dbReference type="NCBIfam" id="TIGR00879">
    <property type="entry name" value="SP"/>
    <property type="match status" value="1"/>
</dbReference>
<dbReference type="PROSITE" id="PS00217">
    <property type="entry name" value="SUGAR_TRANSPORT_2"/>
    <property type="match status" value="1"/>
</dbReference>
<keyword evidence="3 7" id="KW-0813">Transport</keyword>
<evidence type="ECO:0000256" key="3">
    <source>
        <dbReference type="ARBA" id="ARBA00022448"/>
    </source>
</evidence>
<dbReference type="PROSITE" id="PS00216">
    <property type="entry name" value="SUGAR_TRANSPORT_1"/>
    <property type="match status" value="1"/>
</dbReference>
<comment type="similarity">
    <text evidence="2 7">Belongs to the major facilitator superfamily. Sugar transporter (TC 2.A.1.1) family.</text>
</comment>
<sequence length="546" mass="59633">MARSFEKGSLVPSIVIGAFTTIGGILYGYDTGLIAGILAMEPFKQQYGAQLPDGSWYLPSSKKSLFVSILSAGLFCGAFSTGYLADVRGRRMGLIFGSIIFMIGVAMQVARTNAVLFGGGRFVVGFGTGAISSIGPLYQAEIAPKHIRGTITAGYHTAKTFGVLLAAIVNNSTKDRGGKSAYLIPIYIQFIWAIILISGFAFLPESPRYFMKYGKRDKARQALARIRHRDEDDSLITSELDEIEASLEIEQSAGDISVKDCFRRENKQLYRLILGMTVMAFSQLVGVNFIKYFGTDFFQQAGITNSFVISMATNLVSFSMTLPALYLIERLGRRTFLIIGYIGSWVTQYIIAIVGLVAADTDLSRKILVSFSILYIAIESAGVGPPSLVIVGETFPLRTRAKSIAISLGCDYIWNFIIALSTPYLVDSGPGNANLGSNVFFIWGSCSLFGAIFVYIWVYETKGLTLEQIDELYNTVPFAWHSAGFVPRSLQAETDLILELDKANKTGDMNVSDLEVSDADDASVLSVEGIREIPAQSQQQGWSNLP</sequence>
<protein>
    <submittedName>
        <fullName evidence="10">General substrate transporter</fullName>
    </submittedName>
</protein>